<feature type="domain" description="SET" evidence="18">
    <location>
        <begin position="1195"/>
        <end position="1312"/>
    </location>
</feature>
<evidence type="ECO:0000256" key="10">
    <source>
        <dbReference type="ARBA" id="ARBA00023242"/>
    </source>
</evidence>
<feature type="region of interest" description="Disordered" evidence="17">
    <location>
        <begin position="714"/>
        <end position="739"/>
    </location>
</feature>
<evidence type="ECO:0000256" key="8">
    <source>
        <dbReference type="ARBA" id="ARBA00022691"/>
    </source>
</evidence>
<dbReference type="InterPro" id="IPR035979">
    <property type="entry name" value="RBD_domain_sf"/>
</dbReference>
<dbReference type="InterPro" id="IPR044570">
    <property type="entry name" value="Set1-like"/>
</dbReference>
<dbReference type="GO" id="GO:0032259">
    <property type="term" value="P:methylation"/>
    <property type="evidence" value="ECO:0007669"/>
    <property type="project" value="UniProtKB-KW"/>
</dbReference>
<keyword evidence="8" id="KW-0949">S-adenosyl-L-methionine</keyword>
<dbReference type="GO" id="GO:0003676">
    <property type="term" value="F:nucleic acid binding"/>
    <property type="evidence" value="ECO:0007669"/>
    <property type="project" value="InterPro"/>
</dbReference>
<keyword evidence="9" id="KW-0156">Chromatin regulator</keyword>
<evidence type="ECO:0000259" key="18">
    <source>
        <dbReference type="PROSITE" id="PS50280"/>
    </source>
</evidence>
<dbReference type="HOGENOM" id="CLU_004391_1_0_1"/>
<dbReference type="SUPFAM" id="SSF54928">
    <property type="entry name" value="RNA-binding domain, RBD"/>
    <property type="match status" value="1"/>
</dbReference>
<feature type="compositionally biased region" description="Low complexity" evidence="17">
    <location>
        <begin position="65"/>
        <end position="97"/>
    </location>
</feature>
<feature type="compositionally biased region" description="Basic and acidic residues" evidence="17">
    <location>
        <begin position="798"/>
        <end position="807"/>
    </location>
</feature>
<accession>A0A022VVE0</accession>
<dbReference type="Proteomes" id="UP000023758">
    <property type="component" value="Unassembled WGS sequence"/>
</dbReference>
<evidence type="ECO:0000256" key="12">
    <source>
        <dbReference type="ARBA" id="ARBA00044492"/>
    </source>
</evidence>
<feature type="compositionally biased region" description="Polar residues" evidence="17">
    <location>
        <begin position="718"/>
        <end position="727"/>
    </location>
</feature>
<name>A0A022VVE0_TRIRU</name>
<evidence type="ECO:0000256" key="16">
    <source>
        <dbReference type="ARBA" id="ARBA00049129"/>
    </source>
</evidence>
<dbReference type="GO" id="GO:0048188">
    <property type="term" value="C:Set1C/COMPASS complex"/>
    <property type="evidence" value="ECO:0007669"/>
    <property type="project" value="InterPro"/>
</dbReference>
<dbReference type="InterPro" id="IPR024636">
    <property type="entry name" value="SET_assoc"/>
</dbReference>
<dbReference type="GO" id="GO:0005694">
    <property type="term" value="C:chromosome"/>
    <property type="evidence" value="ECO:0007669"/>
    <property type="project" value="UniProtKB-SubCell"/>
</dbReference>
<dbReference type="EMBL" id="KK207889">
    <property type="protein sequence ID" value="EZF50212.1"/>
    <property type="molecule type" value="Genomic_DNA"/>
</dbReference>
<keyword evidence="10" id="KW-0539">Nucleus</keyword>
<comment type="subunit">
    <text evidence="13">Component of the Set1C/COMPASS complex.</text>
</comment>
<reference evidence="20" key="1">
    <citation type="submission" date="2014-02" db="EMBL/GenBank/DDBJ databases">
        <title>The Genome Sequence of Trichophyton rubrum (morphotype fischeri) CBS 288.86.</title>
        <authorList>
            <consortium name="The Broad Institute Genomics Platform"/>
            <person name="Cuomo C.A."/>
            <person name="White T.C."/>
            <person name="Graser Y."/>
            <person name="Martinez-Rossi N."/>
            <person name="Heitman J."/>
            <person name="Young S.K."/>
            <person name="Zeng Q."/>
            <person name="Gargeya S."/>
            <person name="Abouelleil A."/>
            <person name="Alvarado L."/>
            <person name="Chapman S.B."/>
            <person name="Gainer-Dewar J."/>
            <person name="Goldberg J."/>
            <person name="Griggs A."/>
            <person name="Gujja S."/>
            <person name="Hansen M."/>
            <person name="Howarth C."/>
            <person name="Imamovic A."/>
            <person name="Larimer J."/>
            <person name="Martinez D."/>
            <person name="Murphy C."/>
            <person name="Pearson M.D."/>
            <person name="Persinoti G."/>
            <person name="Poon T."/>
            <person name="Priest M."/>
            <person name="Roberts A.D."/>
            <person name="Saif S."/>
            <person name="Shea T.D."/>
            <person name="Sykes S.N."/>
            <person name="Wortman J."/>
            <person name="Nusbaum C."/>
            <person name="Birren B."/>
        </authorList>
    </citation>
    <scope>NUCLEOTIDE SEQUENCE [LARGE SCALE GENOMIC DNA]</scope>
    <source>
        <strain evidence="20">CBS 288.86</strain>
    </source>
</reference>
<dbReference type="InterPro" id="IPR003616">
    <property type="entry name" value="Post-SET_dom"/>
</dbReference>
<feature type="region of interest" description="Disordered" evidence="17">
    <location>
        <begin position="215"/>
        <end position="235"/>
    </location>
</feature>
<keyword evidence="7" id="KW-0808">Transferase</keyword>
<evidence type="ECO:0000256" key="3">
    <source>
        <dbReference type="ARBA" id="ARBA00012182"/>
    </source>
</evidence>
<keyword evidence="6" id="KW-0489">Methyltransferase</keyword>
<feature type="compositionally biased region" description="Basic and acidic residues" evidence="17">
    <location>
        <begin position="614"/>
        <end position="636"/>
    </location>
</feature>
<keyword evidence="5" id="KW-0158">Chromosome</keyword>
<evidence type="ECO:0000313" key="20">
    <source>
        <dbReference type="EMBL" id="EZF50212.1"/>
    </source>
</evidence>
<dbReference type="SMART" id="SM01291">
    <property type="entry name" value="N-SET"/>
    <property type="match status" value="1"/>
</dbReference>
<evidence type="ECO:0000256" key="11">
    <source>
        <dbReference type="ARBA" id="ARBA00030093"/>
    </source>
</evidence>
<feature type="compositionally biased region" description="Pro residues" evidence="17">
    <location>
        <begin position="503"/>
        <end position="513"/>
    </location>
</feature>
<feature type="compositionally biased region" description="Polar residues" evidence="17">
    <location>
        <begin position="151"/>
        <end position="182"/>
    </location>
</feature>
<protein>
    <recommendedName>
        <fullName evidence="4">Histone-lysine N-methyltransferase, H3 lysine-4 specific</fullName>
        <ecNumber evidence="3">2.1.1.354</ecNumber>
    </recommendedName>
    <alternativeName>
        <fullName evidence="11">SET domain-containing protein 1</fullName>
    </alternativeName>
</protein>
<dbReference type="InterPro" id="IPR001214">
    <property type="entry name" value="SET_dom"/>
</dbReference>
<evidence type="ECO:0000259" key="19">
    <source>
        <dbReference type="PROSITE" id="PS50868"/>
    </source>
</evidence>
<evidence type="ECO:0000256" key="15">
    <source>
        <dbReference type="ARBA" id="ARBA00047583"/>
    </source>
</evidence>
<dbReference type="SMART" id="SM00317">
    <property type="entry name" value="SET"/>
    <property type="match status" value="1"/>
</dbReference>
<dbReference type="PIRSF" id="PIRSF037104">
    <property type="entry name" value="Histone_H3-K4_mtfrase_Set1_fun"/>
    <property type="match status" value="1"/>
</dbReference>
<dbReference type="InterPro" id="IPR012677">
    <property type="entry name" value="Nucleotide-bd_a/b_plait_sf"/>
</dbReference>
<feature type="region of interest" description="Disordered" evidence="17">
    <location>
        <begin position="607"/>
        <end position="636"/>
    </location>
</feature>
<evidence type="ECO:0000256" key="14">
    <source>
        <dbReference type="ARBA" id="ARBA00047571"/>
    </source>
</evidence>
<dbReference type="InterPro" id="IPR017111">
    <property type="entry name" value="Set1_fungi"/>
</dbReference>
<dbReference type="PROSITE" id="PS50280">
    <property type="entry name" value="SET"/>
    <property type="match status" value="1"/>
</dbReference>
<evidence type="ECO:0000256" key="1">
    <source>
        <dbReference type="ARBA" id="ARBA00004123"/>
    </source>
</evidence>
<feature type="compositionally biased region" description="Basic and acidic residues" evidence="17">
    <location>
        <begin position="221"/>
        <end position="230"/>
    </location>
</feature>
<dbReference type="Gene3D" id="3.30.70.330">
    <property type="match status" value="1"/>
</dbReference>
<evidence type="ECO:0000256" key="5">
    <source>
        <dbReference type="ARBA" id="ARBA00022454"/>
    </source>
</evidence>
<feature type="compositionally biased region" description="Basic and acidic residues" evidence="17">
    <location>
        <begin position="48"/>
        <end position="57"/>
    </location>
</feature>
<dbReference type="CDD" id="cd20072">
    <property type="entry name" value="SET_SET1"/>
    <property type="match status" value="1"/>
</dbReference>
<comment type="function">
    <text evidence="12">Catalytic component of the COMPASS (Set1C) complex that specifically mono-, di- and trimethylates histone H3 to form H3K4me1/2/3. Binds RNAs which might negatively affect its histone methyltransferase activity. COMPASS recognizes ubiquitinated H2B on one face of the nucleosome which stimulates the methylation of H3 on the opposing face.</text>
</comment>
<dbReference type="SUPFAM" id="SSF82199">
    <property type="entry name" value="SET domain"/>
    <property type="match status" value="1"/>
</dbReference>
<evidence type="ECO:0000256" key="9">
    <source>
        <dbReference type="ARBA" id="ARBA00022853"/>
    </source>
</evidence>
<evidence type="ECO:0000256" key="17">
    <source>
        <dbReference type="SAM" id="MobiDB-lite"/>
    </source>
</evidence>
<evidence type="ECO:0000256" key="6">
    <source>
        <dbReference type="ARBA" id="ARBA00022603"/>
    </source>
</evidence>
<sequence>MSRASAGFADFFPTAPSVLQKKRSSRAAAGQDSGSRLKGRSAAADFFAEEHHDGHLFDDEDQQDQHAAGGASSAAASSTADATPAADQTETATPIDPAAGDYSAAAGAAAGAAAANGVVARVGSSSSTATESSSSAAATTLNGMSACALTPLTNTDSSPPRKSGSPMLSSSRLADSEQSSISSTVEYEKYHHHHDGHDHAKALLASRLPPPRGYKLVYDPDLDKRPPVSKDKRRKPQYVAFGEGEAASDAAAVAAAAAEPEFGQNLTPVSSVSDPRRAIPNYTRGAASKQKTKYRPAPYTLKPWAYDPATSIGPGPPTQIVVTGYDPLTTVAPISALFSSFGEIAGIDNRTDPTTGRFLGVCSITYKDTRSLRGGSPLTAAQSARRAYLECKKEQRIGTRRIRVELDRNAAACNRIVAKLIALQKQEQLAVFEQQNSDATTTKKSDKSSSIPPPPPPLPTGPKAETEPSSQSQPPKDNVPPPSAPKGPSGKSSLHPALQLQPPDGPRAAPKPPSLVEETPILDQIKRDPYIFIAHCYVPVLSTTVPHLERRLKLYDWKSVRCDNTGYYVLFENSRRGELECERCFRGCHMTALFTYVMNMECQQYGNPSYERSPSPERVKAEQREKSEKARLKRETELDVEEEKRLRAENVDPTTEVVAIAIRELRDKLLEDIKTRIAAPALYDFLDPDRHRAKRQKLGIADPQGIKKPAFYLDTGLGESTTDSRNSPAPPGAQSKNVLALPRIRKARDFERNNSAFVDERRRRPTVRRREFRPLYHRLQQLHDEDDSDDEHQTSFTRDTEDQESRPLSRLSSEADNDDDENLRGSFVPSVSGFGDSGLDSAGIKDELDDLDRELLGEPGDYECVSKKRKRLSLELLEMEKRRKTVDELFGVDTSHLSQEPDDELSALVDSQAQRLGKEKGKKPKKKTKKQLLEEKKALKLSELQAAADQGLIPKVDDLDLAVTPIEGELDIEAKEEEYEEEEEEDGYVKPEVEWGLSTTEPKPTVEDDEGIVLDLDGWQNIVKDTEDLRFLREALESTSLQSEPDTPIITNVTAWAWNQKQIKAINSHGARGPVHSEIKIDGYYVPNPTGSARTDGRKRILESEKSKYLPHRIKVQKAREEREALAKNDPTAAADAARVIAAKTLSKSTLTSSRSNRVNNRRLIADINAQKQALPTQSGEGDVLRFNQLKKRKKPVRFARSAIHNWGLYAEENITANDMIIEYVGEKVRQQVADMRERRYLKSGIGSSYLFRIDENTVIDATKHGGIARFINHSCTPNCTAKIIKVDGSKRIVIYALRDIERDEELTYDYKFEREWDSDDRIPCLCGSTGCKGFLN</sequence>
<dbReference type="Pfam" id="PF00856">
    <property type="entry name" value="SET"/>
    <property type="match status" value="1"/>
</dbReference>
<dbReference type="PROSITE" id="PS50868">
    <property type="entry name" value="POST_SET"/>
    <property type="match status" value="1"/>
</dbReference>
<dbReference type="PANTHER" id="PTHR45814">
    <property type="entry name" value="HISTONE-LYSINE N-METHYLTRANSFERASE SETD1"/>
    <property type="match status" value="1"/>
</dbReference>
<gene>
    <name evidence="20" type="ORF">H103_06313</name>
</gene>
<dbReference type="EC" id="2.1.1.354" evidence="3"/>
<dbReference type="GO" id="GO:0140999">
    <property type="term" value="F:histone H3K4 trimethyltransferase activity"/>
    <property type="evidence" value="ECO:0007669"/>
    <property type="project" value="UniProtKB-EC"/>
</dbReference>
<evidence type="ECO:0000256" key="2">
    <source>
        <dbReference type="ARBA" id="ARBA00004286"/>
    </source>
</evidence>
<dbReference type="InterPro" id="IPR024657">
    <property type="entry name" value="COMPASS_Set1_N-SET"/>
</dbReference>
<feature type="region of interest" description="Disordered" evidence="17">
    <location>
        <begin position="149"/>
        <end position="182"/>
    </location>
</feature>
<dbReference type="PROSITE" id="PS51572">
    <property type="entry name" value="SAM_MT43_1"/>
    <property type="match status" value="1"/>
</dbReference>
<organism evidence="20">
    <name type="scientific">Trichophyton rubrum CBS 288.86</name>
    <dbReference type="NCBI Taxonomy" id="1215330"/>
    <lineage>
        <taxon>Eukaryota</taxon>
        <taxon>Fungi</taxon>
        <taxon>Dikarya</taxon>
        <taxon>Ascomycota</taxon>
        <taxon>Pezizomycotina</taxon>
        <taxon>Eurotiomycetes</taxon>
        <taxon>Eurotiomycetidae</taxon>
        <taxon>Onygenales</taxon>
        <taxon>Arthrodermataceae</taxon>
        <taxon>Trichophyton</taxon>
    </lineage>
</organism>
<dbReference type="PANTHER" id="PTHR45814:SF2">
    <property type="entry name" value="HISTONE-LYSINE N-METHYLTRANSFERASE SETD1"/>
    <property type="match status" value="1"/>
</dbReference>
<comment type="catalytic activity">
    <reaction evidence="15">
        <text>N(6)-methyl-L-lysyl(4)-[histone H3] + S-adenosyl-L-methionine = N(6),N(6)-dimethyl-L-lysyl(4)-[histone H3] + S-adenosyl-L-homocysteine + H(+)</text>
        <dbReference type="Rhea" id="RHEA:60268"/>
        <dbReference type="Rhea" id="RHEA-COMP:15540"/>
        <dbReference type="Rhea" id="RHEA-COMP:15543"/>
        <dbReference type="ChEBI" id="CHEBI:15378"/>
        <dbReference type="ChEBI" id="CHEBI:57856"/>
        <dbReference type="ChEBI" id="CHEBI:59789"/>
        <dbReference type="ChEBI" id="CHEBI:61929"/>
        <dbReference type="ChEBI" id="CHEBI:61976"/>
    </reaction>
</comment>
<proteinExistence type="predicted"/>
<feature type="region of interest" description="Disordered" evidence="17">
    <location>
        <begin position="436"/>
        <end position="515"/>
    </location>
</feature>
<feature type="domain" description="Post-SET" evidence="19">
    <location>
        <begin position="1321"/>
        <end position="1337"/>
    </location>
</feature>
<comment type="subcellular location">
    <subcellularLocation>
        <location evidence="2">Chromosome</location>
    </subcellularLocation>
    <subcellularLocation>
        <location evidence="1">Nucleus</location>
    </subcellularLocation>
</comment>
<evidence type="ECO:0000256" key="13">
    <source>
        <dbReference type="ARBA" id="ARBA00044515"/>
    </source>
</evidence>
<dbReference type="Gene3D" id="2.170.270.10">
    <property type="entry name" value="SET domain"/>
    <property type="match status" value="1"/>
</dbReference>
<dbReference type="InterPro" id="IPR046341">
    <property type="entry name" value="SET_dom_sf"/>
</dbReference>
<dbReference type="Pfam" id="PF11764">
    <property type="entry name" value="N-SET"/>
    <property type="match status" value="1"/>
</dbReference>
<feature type="region of interest" description="Disordered" evidence="17">
    <location>
        <begin position="779"/>
        <end position="839"/>
    </location>
</feature>
<feature type="region of interest" description="Disordered" evidence="17">
    <location>
        <begin position="19"/>
        <end position="97"/>
    </location>
</feature>
<dbReference type="OrthoDB" id="308383at2759"/>
<comment type="catalytic activity">
    <reaction evidence="14">
        <text>L-lysyl(4)-[histone H3] + 3 S-adenosyl-L-methionine = N(6),N(6),N(6)-trimethyl-L-lysyl(4)-[histone H3] + 3 S-adenosyl-L-homocysteine + 3 H(+)</text>
        <dbReference type="Rhea" id="RHEA:60260"/>
        <dbReference type="Rhea" id="RHEA-COMP:15537"/>
        <dbReference type="Rhea" id="RHEA-COMP:15547"/>
        <dbReference type="ChEBI" id="CHEBI:15378"/>
        <dbReference type="ChEBI" id="CHEBI:29969"/>
        <dbReference type="ChEBI" id="CHEBI:57856"/>
        <dbReference type="ChEBI" id="CHEBI:59789"/>
        <dbReference type="ChEBI" id="CHEBI:61961"/>
        <dbReference type="EC" id="2.1.1.354"/>
    </reaction>
</comment>
<dbReference type="Pfam" id="PF11767">
    <property type="entry name" value="SET_assoc"/>
    <property type="match status" value="1"/>
</dbReference>
<dbReference type="SMART" id="SM00508">
    <property type="entry name" value="PostSET"/>
    <property type="match status" value="1"/>
</dbReference>
<feature type="region of interest" description="Disordered" evidence="17">
    <location>
        <begin position="265"/>
        <end position="291"/>
    </location>
</feature>
<comment type="catalytic activity">
    <reaction evidence="16">
        <text>N(6),N(6)-dimethyl-L-lysyl(4)-[histone H3] + S-adenosyl-L-methionine = N(6),N(6),N(6)-trimethyl-L-lysyl(4)-[histone H3] + S-adenosyl-L-homocysteine + H(+)</text>
        <dbReference type="Rhea" id="RHEA:60272"/>
        <dbReference type="Rhea" id="RHEA-COMP:15537"/>
        <dbReference type="Rhea" id="RHEA-COMP:15540"/>
        <dbReference type="ChEBI" id="CHEBI:15378"/>
        <dbReference type="ChEBI" id="CHEBI:57856"/>
        <dbReference type="ChEBI" id="CHEBI:59789"/>
        <dbReference type="ChEBI" id="CHEBI:61961"/>
        <dbReference type="ChEBI" id="CHEBI:61976"/>
    </reaction>
</comment>
<evidence type="ECO:0000256" key="7">
    <source>
        <dbReference type="ARBA" id="ARBA00022679"/>
    </source>
</evidence>
<feature type="compositionally biased region" description="Pro residues" evidence="17">
    <location>
        <begin position="451"/>
        <end position="460"/>
    </location>
</feature>
<evidence type="ECO:0000256" key="4">
    <source>
        <dbReference type="ARBA" id="ARBA00015839"/>
    </source>
</evidence>